<reference evidence="2 3" key="1">
    <citation type="journal article" date="2017" name="Mol. Biol. Evol.">
        <title>The 4-celled Tetrabaena socialis nuclear genome reveals the essential components for genetic control of cell number at the origin of multicellularity in the volvocine lineage.</title>
        <authorList>
            <person name="Featherston J."/>
            <person name="Arakaki Y."/>
            <person name="Hanschen E.R."/>
            <person name="Ferris P.J."/>
            <person name="Michod R.E."/>
            <person name="Olson B.J.S.C."/>
            <person name="Nozaki H."/>
            <person name="Durand P.M."/>
        </authorList>
    </citation>
    <scope>NUCLEOTIDE SEQUENCE [LARGE SCALE GENOMIC DNA]</scope>
    <source>
        <strain evidence="2 3">NIES-571</strain>
    </source>
</reference>
<name>A0A2J8AHP0_9CHLO</name>
<comment type="caution">
    <text evidence="2">The sequence shown here is derived from an EMBL/GenBank/DDBJ whole genome shotgun (WGS) entry which is preliminary data.</text>
</comment>
<protein>
    <submittedName>
        <fullName evidence="2">Uncharacterized protein</fullName>
    </submittedName>
</protein>
<gene>
    <name evidence="2" type="ORF">TSOC_001093</name>
</gene>
<organism evidence="2 3">
    <name type="scientific">Tetrabaena socialis</name>
    <dbReference type="NCBI Taxonomy" id="47790"/>
    <lineage>
        <taxon>Eukaryota</taxon>
        <taxon>Viridiplantae</taxon>
        <taxon>Chlorophyta</taxon>
        <taxon>core chlorophytes</taxon>
        <taxon>Chlorophyceae</taxon>
        <taxon>CS clade</taxon>
        <taxon>Chlamydomonadales</taxon>
        <taxon>Tetrabaenaceae</taxon>
        <taxon>Tetrabaena</taxon>
    </lineage>
</organism>
<sequence>MVRPPSWSEPFISTSRKPRTLEQSLPGRPTRAAPPRFKLKHIRDANHRLGVTRCSGPLAGPRHSAPPLRPRPNTLEPASVETSTFRRLSVCMS</sequence>
<proteinExistence type="predicted"/>
<accession>A0A2J8AHP0</accession>
<dbReference type="EMBL" id="PGGS01000016">
    <property type="protein sequence ID" value="PNH12026.1"/>
    <property type="molecule type" value="Genomic_DNA"/>
</dbReference>
<dbReference type="Proteomes" id="UP000236333">
    <property type="component" value="Unassembled WGS sequence"/>
</dbReference>
<keyword evidence="3" id="KW-1185">Reference proteome</keyword>
<evidence type="ECO:0000313" key="2">
    <source>
        <dbReference type="EMBL" id="PNH12026.1"/>
    </source>
</evidence>
<evidence type="ECO:0000256" key="1">
    <source>
        <dbReference type="SAM" id="MobiDB-lite"/>
    </source>
</evidence>
<dbReference type="AlphaFoldDB" id="A0A2J8AHP0"/>
<feature type="region of interest" description="Disordered" evidence="1">
    <location>
        <begin position="1"/>
        <end position="34"/>
    </location>
</feature>
<evidence type="ECO:0000313" key="3">
    <source>
        <dbReference type="Proteomes" id="UP000236333"/>
    </source>
</evidence>
<feature type="region of interest" description="Disordered" evidence="1">
    <location>
        <begin position="51"/>
        <end position="81"/>
    </location>
</feature>